<dbReference type="HOGENOM" id="CLU_695925_0_0_10"/>
<keyword evidence="2" id="KW-0677">Repeat</keyword>
<protein>
    <submittedName>
        <fullName evidence="4">WD40 repeat-containing protein</fullName>
    </submittedName>
</protein>
<evidence type="ECO:0000256" key="3">
    <source>
        <dbReference type="PROSITE-ProRule" id="PRU00221"/>
    </source>
</evidence>
<feature type="repeat" description="WD" evidence="3">
    <location>
        <begin position="261"/>
        <end position="290"/>
    </location>
</feature>
<dbReference type="RefSeq" id="WP_013767926.1">
    <property type="nucleotide sequence ID" value="NC_015510.1"/>
</dbReference>
<dbReference type="InterPro" id="IPR015943">
    <property type="entry name" value="WD40/YVTN_repeat-like_dom_sf"/>
</dbReference>
<evidence type="ECO:0000313" key="4">
    <source>
        <dbReference type="EMBL" id="AEE53396.1"/>
    </source>
</evidence>
<dbReference type="InterPro" id="IPR001680">
    <property type="entry name" value="WD40_rpt"/>
</dbReference>
<dbReference type="AlphaFoldDB" id="F4KTM2"/>
<dbReference type="SUPFAM" id="SSF69322">
    <property type="entry name" value="Tricorn protease domain 2"/>
    <property type="match status" value="2"/>
</dbReference>
<dbReference type="PANTHER" id="PTHR44019:SF8">
    <property type="entry name" value="POC1 CENTRIOLAR PROTEIN HOMOLOG"/>
    <property type="match status" value="1"/>
</dbReference>
<dbReference type="PROSITE" id="PS50082">
    <property type="entry name" value="WD_REPEATS_2"/>
    <property type="match status" value="2"/>
</dbReference>
<dbReference type="eggNOG" id="COG2319">
    <property type="taxonomic scope" value="Bacteria"/>
</dbReference>
<accession>F4KTM2</accession>
<dbReference type="InterPro" id="IPR019775">
    <property type="entry name" value="WD40_repeat_CS"/>
</dbReference>
<gene>
    <name evidence="4" type="ordered locus">Halhy_5572</name>
</gene>
<dbReference type="InterPro" id="IPR050505">
    <property type="entry name" value="WDR55/POC1"/>
</dbReference>
<dbReference type="KEGG" id="hhy:Halhy_5572"/>
<evidence type="ECO:0000256" key="1">
    <source>
        <dbReference type="ARBA" id="ARBA00022574"/>
    </source>
</evidence>
<dbReference type="Gene3D" id="2.130.10.10">
    <property type="entry name" value="YVTN repeat-like/Quinoprotein amine dehydrogenase"/>
    <property type="match status" value="2"/>
</dbReference>
<dbReference type="SMART" id="SM00320">
    <property type="entry name" value="WD40"/>
    <property type="match status" value="3"/>
</dbReference>
<reference key="2">
    <citation type="submission" date="2011-04" db="EMBL/GenBank/DDBJ databases">
        <title>Complete sequence of chromosome of Haliscomenobacter hydrossis DSM 1100.</title>
        <authorList>
            <consortium name="US DOE Joint Genome Institute (JGI-PGF)"/>
            <person name="Lucas S."/>
            <person name="Han J."/>
            <person name="Lapidus A."/>
            <person name="Bruce D."/>
            <person name="Goodwin L."/>
            <person name="Pitluck S."/>
            <person name="Peters L."/>
            <person name="Kyrpides N."/>
            <person name="Mavromatis K."/>
            <person name="Ivanova N."/>
            <person name="Ovchinnikova G."/>
            <person name="Pagani I."/>
            <person name="Daligault H."/>
            <person name="Detter J.C."/>
            <person name="Han C."/>
            <person name="Land M."/>
            <person name="Hauser L."/>
            <person name="Markowitz V."/>
            <person name="Cheng J.-F."/>
            <person name="Hugenholtz P."/>
            <person name="Woyke T."/>
            <person name="Wu D."/>
            <person name="Verbarg S."/>
            <person name="Frueling A."/>
            <person name="Brambilla E."/>
            <person name="Klenk H.-P."/>
            <person name="Eisen J.A."/>
        </authorList>
    </citation>
    <scope>NUCLEOTIDE SEQUENCE</scope>
    <source>
        <strain>DSM 1100</strain>
    </source>
</reference>
<evidence type="ECO:0000256" key="2">
    <source>
        <dbReference type="ARBA" id="ARBA00022737"/>
    </source>
</evidence>
<proteinExistence type="predicted"/>
<dbReference type="Pfam" id="PF00400">
    <property type="entry name" value="WD40"/>
    <property type="match status" value="1"/>
</dbReference>
<dbReference type="STRING" id="760192.Halhy_5572"/>
<keyword evidence="5" id="KW-1185">Reference proteome</keyword>
<name>F4KTM2_HALH1</name>
<reference evidence="4 5" key="1">
    <citation type="journal article" date="2011" name="Stand. Genomic Sci.">
        <title>Complete genome sequence of Haliscomenobacter hydrossis type strain (O).</title>
        <authorList>
            <consortium name="US DOE Joint Genome Institute (JGI-PGF)"/>
            <person name="Daligault H."/>
            <person name="Lapidus A."/>
            <person name="Zeytun A."/>
            <person name="Nolan M."/>
            <person name="Lucas S."/>
            <person name="Del Rio T.G."/>
            <person name="Tice H."/>
            <person name="Cheng J.F."/>
            <person name="Tapia R."/>
            <person name="Han C."/>
            <person name="Goodwin L."/>
            <person name="Pitluck S."/>
            <person name="Liolios K."/>
            <person name="Pagani I."/>
            <person name="Ivanova N."/>
            <person name="Huntemann M."/>
            <person name="Mavromatis K."/>
            <person name="Mikhailova N."/>
            <person name="Pati A."/>
            <person name="Chen A."/>
            <person name="Palaniappan K."/>
            <person name="Land M."/>
            <person name="Hauser L."/>
            <person name="Brambilla E.M."/>
            <person name="Rohde M."/>
            <person name="Verbarg S."/>
            <person name="Goker M."/>
            <person name="Bristow J."/>
            <person name="Eisen J.A."/>
            <person name="Markowitz V."/>
            <person name="Hugenholtz P."/>
            <person name="Kyrpides N.C."/>
            <person name="Klenk H.P."/>
            <person name="Woyke T."/>
        </authorList>
    </citation>
    <scope>NUCLEOTIDE SEQUENCE [LARGE SCALE GENOMIC DNA]</scope>
    <source>
        <strain evidence="5">ATCC 27775 / DSM 1100 / LMG 10767 / O</strain>
    </source>
</reference>
<keyword evidence="1 3" id="KW-0853">WD repeat</keyword>
<sequence length="396" mass="45033">MPLDIHLVLSNNGQFLITGGRDKKINVWDANTGKRIQSFLDHQNPITALHLSKDMKYLVSQDDSYQISIRSYPSGKVISVFPSSTNISQHNFSKNGGYLNHQPALDTLQKINLINGEIESTIKLDRWLYRMIITRDETKILGLGSQDTSFYLDAKTGKIIEKNVYLSGAKSFKTDLKGRIVFMNKTEKKIFIFDSQLKTYTTTFGVFTSDIQEINFSKDGQHILINDSELNLEHLDLRNSRKLILSTYPLVKSRNKHHAELSPDAKKLAIATSDGSIQVWDTENKSLQQGSTDYVSTDAFQGGWTRISPAISDLNFSADGKQIILADYTYGLYFFDVNKLSNQFFYNNHRQNDFNLIQPLKDSSLFLVNYIDESYGGFYQFDTQELSKDNIRTSGG</sequence>
<dbReference type="EMBL" id="CP002691">
    <property type="protein sequence ID" value="AEE53396.1"/>
    <property type="molecule type" value="Genomic_DNA"/>
</dbReference>
<dbReference type="PANTHER" id="PTHR44019">
    <property type="entry name" value="WD REPEAT-CONTAINING PROTEIN 55"/>
    <property type="match status" value="1"/>
</dbReference>
<feature type="repeat" description="WD" evidence="3">
    <location>
        <begin position="7"/>
        <end position="38"/>
    </location>
</feature>
<dbReference type="Proteomes" id="UP000008461">
    <property type="component" value="Chromosome"/>
</dbReference>
<dbReference type="PROSITE" id="PS00678">
    <property type="entry name" value="WD_REPEATS_1"/>
    <property type="match status" value="1"/>
</dbReference>
<evidence type="ECO:0000313" key="5">
    <source>
        <dbReference type="Proteomes" id="UP000008461"/>
    </source>
</evidence>
<organism evidence="4 5">
    <name type="scientific">Haliscomenobacter hydrossis (strain ATCC 27775 / DSM 1100 / LMG 10767 / O)</name>
    <dbReference type="NCBI Taxonomy" id="760192"/>
    <lineage>
        <taxon>Bacteria</taxon>
        <taxon>Pseudomonadati</taxon>
        <taxon>Bacteroidota</taxon>
        <taxon>Saprospiria</taxon>
        <taxon>Saprospirales</taxon>
        <taxon>Haliscomenobacteraceae</taxon>
        <taxon>Haliscomenobacter</taxon>
    </lineage>
</organism>